<proteinExistence type="predicted"/>
<comment type="caution">
    <text evidence="3">The sequence shown here is derived from an EMBL/GenBank/DDBJ whole genome shotgun (WGS) entry which is preliminary data.</text>
</comment>
<gene>
    <name evidence="3" type="ORF">HMI46_02425</name>
</gene>
<reference evidence="3 4" key="1">
    <citation type="submission" date="2020-05" db="EMBL/GenBank/DDBJ databases">
        <title>Whole genome sequencing and identification of novel metabolites from Paenibacillus alvei strain JR949.</title>
        <authorList>
            <person name="Rajendhran J."/>
            <person name="Sree Pranav P."/>
            <person name="Mahalakshmi B."/>
            <person name="Karthikeyan R."/>
        </authorList>
    </citation>
    <scope>NUCLEOTIDE SEQUENCE [LARGE SCALE GENOMIC DNA]</scope>
    <source>
        <strain evidence="3 4">JR949</strain>
    </source>
</reference>
<keyword evidence="1" id="KW-0175">Coiled coil</keyword>
<protein>
    <submittedName>
        <fullName evidence="3">Uncharacterized protein</fullName>
    </submittedName>
</protein>
<keyword evidence="2" id="KW-0732">Signal</keyword>
<evidence type="ECO:0000256" key="1">
    <source>
        <dbReference type="SAM" id="Coils"/>
    </source>
</evidence>
<dbReference type="GeneID" id="94488039"/>
<feature type="chain" id="PRO_5043029121" evidence="2">
    <location>
        <begin position="29"/>
        <end position="412"/>
    </location>
</feature>
<feature type="coiled-coil region" evidence="1">
    <location>
        <begin position="61"/>
        <end position="88"/>
    </location>
</feature>
<dbReference type="AlphaFoldDB" id="A0AAP7DH27"/>
<dbReference type="EMBL" id="JABFOR010000002">
    <property type="protein sequence ID" value="NOJ69415.1"/>
    <property type="molecule type" value="Genomic_DNA"/>
</dbReference>
<name>A0AAP7DH27_PAEAL</name>
<evidence type="ECO:0000313" key="3">
    <source>
        <dbReference type="EMBL" id="NOJ69415.1"/>
    </source>
</evidence>
<dbReference type="RefSeq" id="WP_005544116.1">
    <property type="nucleotide sequence ID" value="NZ_JABFOR010000002.1"/>
</dbReference>
<evidence type="ECO:0000256" key="2">
    <source>
        <dbReference type="SAM" id="SignalP"/>
    </source>
</evidence>
<feature type="signal peptide" evidence="2">
    <location>
        <begin position="1"/>
        <end position="28"/>
    </location>
</feature>
<evidence type="ECO:0000313" key="4">
    <source>
        <dbReference type="Proteomes" id="UP000552038"/>
    </source>
</evidence>
<sequence>MKSLTNKMGMSLLLGILAASGLSSFGYAAGNGADSMAVNGTVMSPVNKLNVGQEEWNTYDAAQVQERVDKVKELLKAAEQRLKEVKSQFRDVPYSSIDSKLMMARSALAAEEWGNEQRSLKERGKKLKELERFAQEAYNLSAESRKVELRGIWIEPQETNVEQVREHIQRIKSAHLNAIYIAAESAAYSHRIAQSTDVKSSAFDPVQVYGAEGAKLGVAVFAVDNRDKGRILSTGGIGTLGVAITDHPVWTVAVVKLGEHEAAAEKLLQEQRSLHGAGLVIIDEKSFFNGTVDWQWWMGVYRSPAVLPDYRSAQPIGLLLEQMSRKIGSIYVPLHGIREDAATRYKGQLDQLSSSIYGMKKWDKNGAQSIRGILNNLREDISRDRGIEEEVKLRMSFDIEEGIALCDAYLTQ</sequence>
<organism evidence="3 4">
    <name type="scientific">Paenibacillus alvei</name>
    <name type="common">Bacillus alvei</name>
    <dbReference type="NCBI Taxonomy" id="44250"/>
    <lineage>
        <taxon>Bacteria</taxon>
        <taxon>Bacillati</taxon>
        <taxon>Bacillota</taxon>
        <taxon>Bacilli</taxon>
        <taxon>Bacillales</taxon>
        <taxon>Paenibacillaceae</taxon>
        <taxon>Paenibacillus</taxon>
    </lineage>
</organism>
<accession>A0AAP7DH27</accession>
<dbReference type="Proteomes" id="UP000552038">
    <property type="component" value="Unassembled WGS sequence"/>
</dbReference>